<name>A0A4S4FIV3_9MICO</name>
<evidence type="ECO:0000313" key="3">
    <source>
        <dbReference type="EMBL" id="THG29036.1"/>
    </source>
</evidence>
<evidence type="ECO:0000313" key="4">
    <source>
        <dbReference type="Proteomes" id="UP000307380"/>
    </source>
</evidence>
<dbReference type="AlphaFoldDB" id="A0A4S4FIV3"/>
<evidence type="ECO:0000256" key="1">
    <source>
        <dbReference type="ARBA" id="ARBA00022729"/>
    </source>
</evidence>
<feature type="region of interest" description="Disordered" evidence="2">
    <location>
        <begin position="41"/>
        <end position="68"/>
    </location>
</feature>
<gene>
    <name evidence="3" type="ORF">E6C70_15555</name>
</gene>
<accession>A0A4S4FIV3</accession>
<keyword evidence="4" id="KW-1185">Reference proteome</keyword>
<evidence type="ECO:0000256" key="2">
    <source>
        <dbReference type="SAM" id="MobiDB-lite"/>
    </source>
</evidence>
<feature type="compositionally biased region" description="Basic and acidic residues" evidence="2">
    <location>
        <begin position="41"/>
        <end position="50"/>
    </location>
</feature>
<dbReference type="Proteomes" id="UP000307380">
    <property type="component" value="Unassembled WGS sequence"/>
</dbReference>
<keyword evidence="1" id="KW-0732">Signal</keyword>
<comment type="caution">
    <text evidence="3">The sequence shown here is derived from an EMBL/GenBank/DDBJ whole genome shotgun (WGS) entry which is preliminary data.</text>
</comment>
<sequence length="212" mass="21440">MPFESNPAGGQRPSRRFRPISLTVTALVFTSLVLSGCSSFERPEATRDTRPVVTPSPSAGRSTSVPVAGGGTTADVIQSADAGPVVEATWGQVADLGNGVQATIADSKRLEVKAETPGETSGPAVALTVELTNKSQGSIDVGSPIVTLTDQAGVLGQPTTSSPFKPFTGSVAPGKSAAAVLVFLVPRSDAGPFKLSVTYAAGQPTALFSGTI</sequence>
<protein>
    <submittedName>
        <fullName evidence="3">DUF4352 domain-containing protein</fullName>
    </submittedName>
</protein>
<proteinExistence type="predicted"/>
<organism evidence="3 4">
    <name type="scientific">Orlajensenia flava</name>
    <dbReference type="NCBI Taxonomy" id="2565934"/>
    <lineage>
        <taxon>Bacteria</taxon>
        <taxon>Bacillati</taxon>
        <taxon>Actinomycetota</taxon>
        <taxon>Actinomycetes</taxon>
        <taxon>Micrococcales</taxon>
        <taxon>Microbacteriaceae</taxon>
        <taxon>Orlajensenia</taxon>
    </lineage>
</organism>
<dbReference type="Gene3D" id="2.60.40.1240">
    <property type="match status" value="1"/>
</dbReference>
<dbReference type="InterPro" id="IPR029050">
    <property type="entry name" value="Immunoprotect_excell_Ig-like"/>
</dbReference>
<dbReference type="EMBL" id="SSSN01000015">
    <property type="protein sequence ID" value="THG29036.1"/>
    <property type="molecule type" value="Genomic_DNA"/>
</dbReference>
<reference evidence="3 4" key="1">
    <citation type="submission" date="2019-04" db="EMBL/GenBank/DDBJ databases">
        <authorList>
            <person name="Jiang L."/>
        </authorList>
    </citation>
    <scope>NUCLEOTIDE SEQUENCE [LARGE SCALE GENOMIC DNA]</scope>
    <source>
        <strain evidence="3 4">YIM 131861</strain>
    </source>
</reference>
<dbReference type="OrthoDB" id="3831250at2"/>
<feature type="compositionally biased region" description="Polar residues" evidence="2">
    <location>
        <begin position="55"/>
        <end position="65"/>
    </location>
</feature>